<evidence type="ECO:0000313" key="3">
    <source>
        <dbReference type="Proteomes" id="UP000298390"/>
    </source>
</evidence>
<gene>
    <name evidence="2" type="ORF">EVJ58_g9767</name>
</gene>
<reference evidence="2 3" key="1">
    <citation type="submission" date="2019-01" db="EMBL/GenBank/DDBJ databases">
        <title>Genome sequencing of the rare red list fungi Fomitopsis rosea.</title>
        <authorList>
            <person name="Buettner E."/>
            <person name="Kellner H."/>
        </authorList>
    </citation>
    <scope>NUCLEOTIDE SEQUENCE [LARGE SCALE GENOMIC DNA]</scope>
    <source>
        <strain evidence="2 3">DSM 105464</strain>
    </source>
</reference>
<sequence length="156" mass="17664">MTLTTASVSHPLPVRPTSASTSAPKPLAERLSAPRPLPDFKRKSAEDAKGILLKKVHATADRFQAIFDKKHLFDHLDGNSQKALHRLADQLNWVDDNIDKVSTWSKEQRERISWACKQVGRVEFSTDTESLARRYRKVARELTLVSDGGYLDWIVL</sequence>
<dbReference type="EMBL" id="SEKV01000907">
    <property type="protein sequence ID" value="TFY52874.1"/>
    <property type="molecule type" value="Genomic_DNA"/>
</dbReference>
<name>A0A4Y9XRC0_9APHY</name>
<organism evidence="2 3">
    <name type="scientific">Rhodofomes roseus</name>
    <dbReference type="NCBI Taxonomy" id="34475"/>
    <lineage>
        <taxon>Eukaryota</taxon>
        <taxon>Fungi</taxon>
        <taxon>Dikarya</taxon>
        <taxon>Basidiomycota</taxon>
        <taxon>Agaricomycotina</taxon>
        <taxon>Agaricomycetes</taxon>
        <taxon>Polyporales</taxon>
        <taxon>Rhodofomes</taxon>
    </lineage>
</organism>
<proteinExistence type="predicted"/>
<dbReference type="Proteomes" id="UP000298390">
    <property type="component" value="Unassembled WGS sequence"/>
</dbReference>
<accession>A0A4Y9XRC0</accession>
<evidence type="ECO:0000313" key="2">
    <source>
        <dbReference type="EMBL" id="TFY52874.1"/>
    </source>
</evidence>
<dbReference type="AlphaFoldDB" id="A0A4Y9XRC0"/>
<protein>
    <submittedName>
        <fullName evidence="2">Uncharacterized protein</fullName>
    </submittedName>
</protein>
<feature type="region of interest" description="Disordered" evidence="1">
    <location>
        <begin position="1"/>
        <end position="41"/>
    </location>
</feature>
<comment type="caution">
    <text evidence="2">The sequence shown here is derived from an EMBL/GenBank/DDBJ whole genome shotgun (WGS) entry which is preliminary data.</text>
</comment>
<evidence type="ECO:0000256" key="1">
    <source>
        <dbReference type="SAM" id="MobiDB-lite"/>
    </source>
</evidence>